<evidence type="ECO:0000313" key="2">
    <source>
        <dbReference type="EMBL" id="KAG6018154.1"/>
    </source>
</evidence>
<dbReference type="Gene3D" id="2.130.10.10">
    <property type="entry name" value="YVTN repeat-like/Quinoprotein amine dehydrogenase"/>
    <property type="match status" value="1"/>
</dbReference>
<evidence type="ECO:0008006" key="4">
    <source>
        <dbReference type="Google" id="ProtNLM"/>
    </source>
</evidence>
<comment type="caution">
    <text evidence="2">The sequence shown here is derived from an EMBL/GenBank/DDBJ whole genome shotgun (WGS) entry which is preliminary data.</text>
</comment>
<keyword evidence="3" id="KW-1185">Reference proteome</keyword>
<feature type="compositionally biased region" description="Polar residues" evidence="1">
    <location>
        <begin position="441"/>
        <end position="452"/>
    </location>
</feature>
<proteinExistence type="predicted"/>
<evidence type="ECO:0000256" key="1">
    <source>
        <dbReference type="SAM" id="MobiDB-lite"/>
    </source>
</evidence>
<gene>
    <name evidence="2" type="ORF">E4U43_007396</name>
</gene>
<dbReference type="SUPFAM" id="SSF50978">
    <property type="entry name" value="WD40 repeat-like"/>
    <property type="match status" value="1"/>
</dbReference>
<sequence length="715" mass="76879">MPSTTRPRIRRIGQNIQFTYDLSRRVNDVQTYPIQSPQGATIFIYGHENGVTIVWRGGRRFKPSNSKQDVEKKQNGSSDDAIMLIDSDDEQAPAKAQAAQKFVDAPEFEEEMEQGSYHEIVQTLDLPLGTAVLHVAVMPLTSGNSINDSQSAAGSLLSQKIVLAVSCVTSDVYVVTVPLTPPSPESKAREELRSGLLAGQAGSGAWGESIILLSGQRKYSDGLAISLVAPKDSEPRSKSPRAVVAACSQQASGSLMLWDVPLDMTANPSRPIEPFQTEFLPQPLSSISFNPTHTSQLLAVSSHHAVRVYDYAVSSLPPDPEATGPFPSQGSWLLSLYQPFARPTASRKPVLDAAWISHGRAVFALLADGMWGVWDIDGFSPSTSGASLTSKLKAGVTGAALTNFNISGYVEGTGSLRSVAMPQKEPHNGEFAPMTPHTRRQATASLSSATTPDRLSAVQGGLRVIFLPPKGKTLQDESLVLWIGGSEHVCVIPVVSRFWDSQLRKGAGGGINLFGGAQPMRIVKLLDPGAGLLGERCCGVSLLLASPDTGLQPNEDEGRLPVDVLIQGESRLVIVRHGDDGQGSKLGSFTDGRRRRLFSKGDKTDAIIVHGRPDRATSLSFNLSTVKPGTLRRNFSQSGQGDTVEGRQGASQLVTRSRVGFDFMNTMNAAADVSTDLTARNVEAEMLDIMEIDRALENMEDSRGSGRKSVFFEED</sequence>
<organism evidence="2 3">
    <name type="scientific">Claviceps pusilla</name>
    <dbReference type="NCBI Taxonomy" id="123648"/>
    <lineage>
        <taxon>Eukaryota</taxon>
        <taxon>Fungi</taxon>
        <taxon>Dikarya</taxon>
        <taxon>Ascomycota</taxon>
        <taxon>Pezizomycotina</taxon>
        <taxon>Sordariomycetes</taxon>
        <taxon>Hypocreomycetidae</taxon>
        <taxon>Hypocreales</taxon>
        <taxon>Clavicipitaceae</taxon>
        <taxon>Claviceps</taxon>
    </lineage>
</organism>
<feature type="region of interest" description="Disordered" evidence="1">
    <location>
        <begin position="429"/>
        <end position="452"/>
    </location>
</feature>
<dbReference type="EMBL" id="SRPW01000062">
    <property type="protein sequence ID" value="KAG6018154.1"/>
    <property type="molecule type" value="Genomic_DNA"/>
</dbReference>
<dbReference type="InterPro" id="IPR015943">
    <property type="entry name" value="WD40/YVTN_repeat-like_dom_sf"/>
</dbReference>
<protein>
    <recommendedName>
        <fullName evidence="4">Nucleoporin NUP37</fullName>
    </recommendedName>
</protein>
<dbReference type="InterPro" id="IPR036322">
    <property type="entry name" value="WD40_repeat_dom_sf"/>
</dbReference>
<name>A0A9P7NGS4_9HYPO</name>
<evidence type="ECO:0000313" key="3">
    <source>
        <dbReference type="Proteomes" id="UP000748025"/>
    </source>
</evidence>
<reference evidence="2" key="1">
    <citation type="journal article" date="2020" name="bioRxiv">
        <title>Whole genome comparisons of ergot fungi reveals the divergence and evolution of species within the genus Claviceps are the result of varying mechanisms driving genome evolution and host range expansion.</title>
        <authorList>
            <person name="Wyka S.A."/>
            <person name="Mondo S.J."/>
            <person name="Liu M."/>
            <person name="Dettman J."/>
            <person name="Nalam V."/>
            <person name="Broders K.D."/>
        </authorList>
    </citation>
    <scope>NUCLEOTIDE SEQUENCE</scope>
    <source>
        <strain evidence="2">CCC 602</strain>
    </source>
</reference>
<accession>A0A9P7NGS4</accession>
<dbReference type="OrthoDB" id="5323870at2759"/>
<dbReference type="Proteomes" id="UP000748025">
    <property type="component" value="Unassembled WGS sequence"/>
</dbReference>
<dbReference type="AlphaFoldDB" id="A0A9P7NGS4"/>